<feature type="domain" description="PROP1-like PPR" evidence="15">
    <location>
        <begin position="195"/>
        <end position="260"/>
    </location>
</feature>
<evidence type="ECO:0000256" key="11">
    <source>
        <dbReference type="ARBA" id="ARBA00023211"/>
    </source>
</evidence>
<comment type="catalytic activity">
    <reaction evidence="1">
        <text>Endonucleolytic cleavage of RNA, removing 5'-extranucleotides from tRNA precursor.</text>
        <dbReference type="EC" id="3.1.26.5"/>
    </reaction>
</comment>
<dbReference type="GO" id="GO:0001682">
    <property type="term" value="P:tRNA 5'-leader removal"/>
    <property type="evidence" value="ECO:0007669"/>
    <property type="project" value="UniProtKB-ARBA"/>
</dbReference>
<evidence type="ECO:0000259" key="14">
    <source>
        <dbReference type="Pfam" id="PF16953"/>
    </source>
</evidence>
<evidence type="ECO:0000256" key="7">
    <source>
        <dbReference type="ARBA" id="ARBA00022737"/>
    </source>
</evidence>
<dbReference type="FunFam" id="3.40.50.11980:FF:000002">
    <property type="entry name" value="Proteinaceous RNase P 2"/>
    <property type="match status" value="1"/>
</dbReference>
<dbReference type="PANTHER" id="PTHR13547:SF7">
    <property type="entry name" value="RIBONUCLEASE P"/>
    <property type="match status" value="1"/>
</dbReference>
<sequence>MACFTSNILQQKHVLSITLCKYPSPSLHACKFHFLSHIPGSSPPKHTPLLLATTLASNTLHAKLSATGHDSPTKTINSRTRKENNALGFPSSRRIAKRVERKHVKNLTTSVVDEKTEKRFSKDRNTRKNMGFRESTGMGSENCTKDGKKGIRFLANMDGLGVSGEMESRTRNGSDIQVIKVDKIGKGSKQDKVDPSELKLRVRLDMCSKRGDVIAAIQLYDLAQREGIKMGQYHYAVLLYLCSSAAVGSVQPAKSGSESGRRAIDSLDVSNEISKVKFQELSELRDEDDRKVGAAELHIRVSNNSKKLADADREPGSIAEMELNQGSAFGNLNDKESLVQFFNECNKLSFQHLDGRPSHGKYKDVNMHGNHEIQFSEDVKKYALQRGFEIFEKMCKEKVPINEAALTAVARMAMSMGNGDLAFEMVKQMDALGINPKLRSYGPALSVFCSSGDIDKAFYVEKHMLEHGVYPEEPELKALLRVSVEGGKGDKVYYLLHKLRRIVRRVSPSTAGIIVRWFNSKAASRVGKTKWDVKEAIENGGGGWHGQGWLGKGKWTVSCTSVGLDGICKYCGHKLTTIDLDAVETEKFAESVASIAIKRDRDSSFQRFQKWLDYYGPFEAVIDGANAGIYNQGRFMPSKINAVANGIRQKLPSKKWPLIVLHNKRITGRKMDGPVNKAFLEKWKNADALYATPTGSNDDWYWLYAAIKFKCLIVTNDEMRDHTFHLLGNDFFPRWKERHQVHFRFTDAGPDFDMPPPCSVVIQVRELMSSLPDTFQSMNQRKVTGIFQLKQNVKAEAEAEQKENGYALHGPTREQQDIPSPSRLETHIQVLSCPEVHLIRKYILVIMGKTRHISSGFSHYGKCPNTSSKHAEETYGQVFVNAPPPHSFNERTPVKKGTCIGSQSVGHGHGNKQARSSKQTRVAIKPDRLEHNIPDNIRKPPQDYKNLKNILAASGFPDHRTVLSEIETAEELGDTVIDFQI</sequence>
<keyword evidence="9" id="KW-0862">Zinc</keyword>
<dbReference type="Proteomes" id="UP000886885">
    <property type="component" value="Chromosome 6A"/>
</dbReference>
<dbReference type="InterPro" id="IPR002885">
    <property type="entry name" value="PPR_rpt"/>
</dbReference>
<keyword evidence="11" id="KW-0464">Manganese</keyword>
<dbReference type="GO" id="GO:0046872">
    <property type="term" value="F:metal ion binding"/>
    <property type="evidence" value="ECO:0007669"/>
    <property type="project" value="UniProtKB-KW"/>
</dbReference>
<feature type="domain" description="PRORP" evidence="14">
    <location>
        <begin position="564"/>
        <end position="764"/>
    </location>
</feature>
<evidence type="ECO:0000259" key="15">
    <source>
        <dbReference type="Pfam" id="PF17177"/>
    </source>
</evidence>
<dbReference type="PROSITE" id="PS51375">
    <property type="entry name" value="PPR"/>
    <property type="match status" value="1"/>
</dbReference>
<evidence type="ECO:0000256" key="3">
    <source>
        <dbReference type="ARBA" id="ARBA00007626"/>
    </source>
</evidence>
<evidence type="ECO:0000313" key="16">
    <source>
        <dbReference type="EMBL" id="KAG6772108.1"/>
    </source>
</evidence>
<feature type="region of interest" description="Disordered" evidence="13">
    <location>
        <begin position="65"/>
        <end position="85"/>
    </location>
</feature>
<keyword evidence="7" id="KW-0677">Repeat</keyword>
<organism evidence="16 17">
    <name type="scientific">Populus tomentosa</name>
    <name type="common">Chinese white poplar</name>
    <dbReference type="NCBI Taxonomy" id="118781"/>
    <lineage>
        <taxon>Eukaryota</taxon>
        <taxon>Viridiplantae</taxon>
        <taxon>Streptophyta</taxon>
        <taxon>Embryophyta</taxon>
        <taxon>Tracheophyta</taxon>
        <taxon>Spermatophyta</taxon>
        <taxon>Magnoliopsida</taxon>
        <taxon>eudicotyledons</taxon>
        <taxon>Gunneridae</taxon>
        <taxon>Pentapetalae</taxon>
        <taxon>rosids</taxon>
        <taxon>fabids</taxon>
        <taxon>Malpighiales</taxon>
        <taxon>Salicaceae</taxon>
        <taxon>Saliceae</taxon>
        <taxon>Populus</taxon>
    </lineage>
</organism>
<accession>A0A8X7ZJL6</accession>
<comment type="caution">
    <text evidence="16">The sequence shown here is derived from an EMBL/GenBank/DDBJ whole genome shotgun (WGS) entry which is preliminary data.</text>
</comment>
<protein>
    <recommendedName>
        <fullName evidence="4">ribonuclease P</fullName>
        <ecNumber evidence="4">3.1.26.5</ecNumber>
    </recommendedName>
</protein>
<reference evidence="16" key="1">
    <citation type="journal article" date="2020" name="bioRxiv">
        <title>Hybrid origin of Populus tomentosa Carr. identified through genome sequencing and phylogenomic analysis.</title>
        <authorList>
            <person name="An X."/>
            <person name="Gao K."/>
            <person name="Chen Z."/>
            <person name="Li J."/>
            <person name="Yang X."/>
            <person name="Yang X."/>
            <person name="Zhou J."/>
            <person name="Guo T."/>
            <person name="Zhao T."/>
            <person name="Huang S."/>
            <person name="Miao D."/>
            <person name="Khan W.U."/>
            <person name="Rao P."/>
            <person name="Ye M."/>
            <person name="Lei B."/>
            <person name="Liao W."/>
            <person name="Wang J."/>
            <person name="Ji L."/>
            <person name="Li Y."/>
            <person name="Guo B."/>
            <person name="Mustafa N.S."/>
            <person name="Li S."/>
            <person name="Yun Q."/>
            <person name="Keller S.R."/>
            <person name="Mao J."/>
            <person name="Zhang R."/>
            <person name="Strauss S.H."/>
        </authorList>
    </citation>
    <scope>NUCLEOTIDE SEQUENCE</scope>
    <source>
        <strain evidence="16">GM15</strain>
        <tissue evidence="16">Leaf</tissue>
    </source>
</reference>
<evidence type="ECO:0000256" key="9">
    <source>
        <dbReference type="ARBA" id="ARBA00022833"/>
    </source>
</evidence>
<dbReference type="AlphaFoldDB" id="A0A8X7ZJL6"/>
<feature type="compositionally biased region" description="Polar residues" evidence="13">
    <location>
        <begin position="68"/>
        <end position="78"/>
    </location>
</feature>
<evidence type="ECO:0000256" key="1">
    <source>
        <dbReference type="ARBA" id="ARBA00000928"/>
    </source>
</evidence>
<dbReference type="EC" id="3.1.26.5" evidence="4"/>
<feature type="domain" description="PROP1-like PPR" evidence="15">
    <location>
        <begin position="379"/>
        <end position="524"/>
    </location>
</feature>
<proteinExistence type="inferred from homology"/>
<evidence type="ECO:0000256" key="10">
    <source>
        <dbReference type="ARBA" id="ARBA00022842"/>
    </source>
</evidence>
<keyword evidence="17" id="KW-1185">Reference proteome</keyword>
<keyword evidence="8" id="KW-0378">Hydrolase</keyword>
<evidence type="ECO:0000256" key="12">
    <source>
        <dbReference type="PROSITE-ProRule" id="PRU00708"/>
    </source>
</evidence>
<comment type="cofactor">
    <cofactor evidence="2">
        <name>Mg(2+)</name>
        <dbReference type="ChEBI" id="CHEBI:18420"/>
    </cofactor>
</comment>
<dbReference type="EMBL" id="JAAWWB010000011">
    <property type="protein sequence ID" value="KAG6772108.1"/>
    <property type="molecule type" value="Genomic_DNA"/>
</dbReference>
<dbReference type="Pfam" id="PF16953">
    <property type="entry name" value="PRORP"/>
    <property type="match status" value="1"/>
</dbReference>
<evidence type="ECO:0000313" key="17">
    <source>
        <dbReference type="Proteomes" id="UP000886885"/>
    </source>
</evidence>
<feature type="repeat" description="PPR" evidence="12">
    <location>
        <begin position="437"/>
        <end position="471"/>
    </location>
</feature>
<keyword evidence="6" id="KW-0479">Metal-binding</keyword>
<evidence type="ECO:0000256" key="4">
    <source>
        <dbReference type="ARBA" id="ARBA00012179"/>
    </source>
</evidence>
<keyword evidence="10" id="KW-0460">Magnesium</keyword>
<evidence type="ECO:0000256" key="5">
    <source>
        <dbReference type="ARBA" id="ARBA00022694"/>
    </source>
</evidence>
<dbReference type="OrthoDB" id="46913at2759"/>
<evidence type="ECO:0000256" key="13">
    <source>
        <dbReference type="SAM" id="MobiDB-lite"/>
    </source>
</evidence>
<evidence type="ECO:0000256" key="2">
    <source>
        <dbReference type="ARBA" id="ARBA00001946"/>
    </source>
</evidence>
<comment type="similarity">
    <text evidence="3">Belongs to the PPR family. P subfamily.</text>
</comment>
<dbReference type="PANTHER" id="PTHR13547">
    <property type="match status" value="1"/>
</dbReference>
<dbReference type="GO" id="GO:0004526">
    <property type="term" value="F:ribonuclease P activity"/>
    <property type="evidence" value="ECO:0007669"/>
    <property type="project" value="UniProtKB-EC"/>
</dbReference>
<feature type="region of interest" description="Disordered" evidence="13">
    <location>
        <begin position="798"/>
        <end position="820"/>
    </location>
</feature>
<evidence type="ECO:0000256" key="6">
    <source>
        <dbReference type="ARBA" id="ARBA00022723"/>
    </source>
</evidence>
<name>A0A8X7ZJL6_POPTO</name>
<dbReference type="Pfam" id="PF17177">
    <property type="entry name" value="PPR_long"/>
    <property type="match status" value="2"/>
</dbReference>
<keyword evidence="5" id="KW-0819">tRNA processing</keyword>
<evidence type="ECO:0000256" key="8">
    <source>
        <dbReference type="ARBA" id="ARBA00022801"/>
    </source>
</evidence>
<gene>
    <name evidence="16" type="ORF">POTOM_023504</name>
</gene>
<dbReference type="InterPro" id="IPR033443">
    <property type="entry name" value="PROP1-like_PPR_dom"/>
</dbReference>
<dbReference type="InterPro" id="IPR031595">
    <property type="entry name" value="PRORP_C"/>
</dbReference>